<feature type="domain" description="Peptidase M20 dimerisation" evidence="2">
    <location>
        <begin position="210"/>
        <end position="300"/>
    </location>
</feature>
<evidence type="ECO:0000313" key="3">
    <source>
        <dbReference type="EMBL" id="AGU14770.1"/>
    </source>
</evidence>
<dbReference type="RefSeq" id="WP_020975921.1">
    <property type="nucleotide sequence ID" value="NC_022198.1"/>
</dbReference>
<dbReference type="InterPro" id="IPR017439">
    <property type="entry name" value="Amidohydrolase"/>
</dbReference>
<dbReference type="Proteomes" id="UP000016943">
    <property type="component" value="Chromosome"/>
</dbReference>
<feature type="binding site" evidence="1">
    <location>
        <position position="124"/>
    </location>
    <ligand>
        <name>Mn(2+)</name>
        <dbReference type="ChEBI" id="CHEBI:29035"/>
        <label>2</label>
    </ligand>
</feature>
<dbReference type="GO" id="GO:0046872">
    <property type="term" value="F:metal ion binding"/>
    <property type="evidence" value="ECO:0007669"/>
    <property type="project" value="UniProtKB-KW"/>
</dbReference>
<dbReference type="InterPro" id="IPR036264">
    <property type="entry name" value="Bact_exopeptidase_dim_dom"/>
</dbReference>
<name>U3GTI1_9CORY</name>
<feature type="binding site" evidence="1">
    <location>
        <position position="122"/>
    </location>
    <ligand>
        <name>Mn(2+)</name>
        <dbReference type="ChEBI" id="CHEBI:29035"/>
        <label>2</label>
    </ligand>
</feature>
<keyword evidence="1" id="KW-0479">Metal-binding</keyword>
<dbReference type="Pfam" id="PF01546">
    <property type="entry name" value="Peptidase_M20"/>
    <property type="match status" value="1"/>
</dbReference>
<dbReference type="GeneID" id="78249442"/>
<dbReference type="SUPFAM" id="SSF53187">
    <property type="entry name" value="Zn-dependent exopeptidases"/>
    <property type="match status" value="1"/>
</dbReference>
<dbReference type="KEGG" id="caz:CARG_03090"/>
<dbReference type="PIRSF" id="PIRSF005962">
    <property type="entry name" value="Pept_M20D_amidohydro"/>
    <property type="match status" value="1"/>
</dbReference>
<reference evidence="3 4" key="1">
    <citation type="journal article" date="2013" name="Genome Announc.">
        <title>Whole-Genome Sequence of the Clinical Strain Corynebacterium argentoratense DSM 44202, Isolated from a Human Throat Specimen.</title>
        <authorList>
            <person name="Bomholt C."/>
            <person name="Glaub A."/>
            <person name="Gravermann K."/>
            <person name="Albersmeier A."/>
            <person name="Brinkrolf K."/>
            <person name="Ruckert C."/>
            <person name="Tauch A."/>
        </authorList>
    </citation>
    <scope>NUCLEOTIDE SEQUENCE [LARGE SCALE GENOMIC DNA]</scope>
    <source>
        <strain evidence="3">DSM 44202</strain>
    </source>
</reference>
<dbReference type="SUPFAM" id="SSF55031">
    <property type="entry name" value="Bacterial exopeptidase dimerisation domain"/>
    <property type="match status" value="1"/>
</dbReference>
<dbReference type="Gene3D" id="3.40.630.10">
    <property type="entry name" value="Zn peptidases"/>
    <property type="match status" value="1"/>
</dbReference>
<comment type="cofactor">
    <cofactor evidence="1">
        <name>Mn(2+)</name>
        <dbReference type="ChEBI" id="CHEBI:29035"/>
    </cofactor>
    <text evidence="1">The Mn(2+) ion enhances activity.</text>
</comment>
<dbReference type="Gene3D" id="3.30.70.360">
    <property type="match status" value="1"/>
</dbReference>
<feature type="binding site" evidence="1">
    <location>
        <position position="186"/>
    </location>
    <ligand>
        <name>Mn(2+)</name>
        <dbReference type="ChEBI" id="CHEBI:29035"/>
        <label>2</label>
    </ligand>
</feature>
<dbReference type="CDD" id="cd03886">
    <property type="entry name" value="M20_Acy1"/>
    <property type="match status" value="1"/>
</dbReference>
<dbReference type="NCBIfam" id="TIGR01891">
    <property type="entry name" value="amidohydrolases"/>
    <property type="match status" value="1"/>
</dbReference>
<dbReference type="EMBL" id="CP006365">
    <property type="protein sequence ID" value="AGU14770.1"/>
    <property type="molecule type" value="Genomic_DNA"/>
</dbReference>
<dbReference type="HOGENOM" id="CLU_023257_0_1_11"/>
<dbReference type="PATRIC" id="fig|1348662.3.peg.608"/>
<protein>
    <recommendedName>
        <fullName evidence="2">Peptidase M20 dimerisation domain-containing protein</fullName>
    </recommendedName>
</protein>
<dbReference type="PANTHER" id="PTHR11014">
    <property type="entry name" value="PEPTIDASE M20 FAMILY MEMBER"/>
    <property type="match status" value="1"/>
</dbReference>
<accession>U3GTI1</accession>
<keyword evidence="1" id="KW-0464">Manganese</keyword>
<feature type="binding site" evidence="1">
    <location>
        <position position="388"/>
    </location>
    <ligand>
        <name>Mn(2+)</name>
        <dbReference type="ChEBI" id="CHEBI:29035"/>
        <label>2</label>
    </ligand>
</feature>
<gene>
    <name evidence="3" type="ORF">CARG_03090</name>
</gene>
<dbReference type="InterPro" id="IPR011650">
    <property type="entry name" value="Peptidase_M20_dimer"/>
</dbReference>
<dbReference type="InterPro" id="IPR002933">
    <property type="entry name" value="Peptidase_M20"/>
</dbReference>
<evidence type="ECO:0000256" key="1">
    <source>
        <dbReference type="PIRSR" id="PIRSR005962-1"/>
    </source>
</evidence>
<dbReference type="STRING" id="1348662.CARG_03090"/>
<evidence type="ECO:0000313" key="4">
    <source>
        <dbReference type="Proteomes" id="UP000016943"/>
    </source>
</evidence>
<sequence>MSQPVKSVDLAGSTDVVERVRKVLDAEAESLVALRRELHQIPELALDLPQTASRVRAEFEALGCEITDAREVSGFVAVLRGGGYEPGDKHPTVLLRADMDALPVVEETGVEWASTNGAMHACGHDMHMAGIVGAARALHAVRDRLVGDVLFFLQPGEEGWDGAQHLIDEGLLEASGAQPDHAYGLHVWSGRFPSGIITTRPGALMASTDSMHIEVKGRGGHGSAPFLALDPVPVIAEIITQSHVAVTREFDISDPVVATCGAVLAGTTSNVIPDSARASFTLRTFSEANRQRLPDVLERLARGIAAAHGMDVVVEREILYPPTINDAAEAAFVEQVTDAVFPGRFAELPAPLGAGEDFSKILQRIPGCYVFVSAVPEGVDAESAPFNHSPRAFYDDSYLTDCSLLLASLAVARLCP</sequence>
<dbReference type="GO" id="GO:0016787">
    <property type="term" value="F:hydrolase activity"/>
    <property type="evidence" value="ECO:0007669"/>
    <property type="project" value="InterPro"/>
</dbReference>
<keyword evidence="4" id="KW-1185">Reference proteome</keyword>
<feature type="binding site" evidence="1">
    <location>
        <position position="158"/>
    </location>
    <ligand>
        <name>Mn(2+)</name>
        <dbReference type="ChEBI" id="CHEBI:29035"/>
        <label>2</label>
    </ligand>
</feature>
<evidence type="ECO:0000259" key="2">
    <source>
        <dbReference type="Pfam" id="PF07687"/>
    </source>
</evidence>
<organism evidence="3 4">
    <name type="scientific">Corynebacterium argentoratense DSM 44202</name>
    <dbReference type="NCBI Taxonomy" id="1348662"/>
    <lineage>
        <taxon>Bacteria</taxon>
        <taxon>Bacillati</taxon>
        <taxon>Actinomycetota</taxon>
        <taxon>Actinomycetes</taxon>
        <taxon>Mycobacteriales</taxon>
        <taxon>Corynebacteriaceae</taxon>
        <taxon>Corynebacterium</taxon>
    </lineage>
</organism>
<dbReference type="AlphaFoldDB" id="U3GTI1"/>
<dbReference type="PANTHER" id="PTHR11014:SF63">
    <property type="entry name" value="METALLOPEPTIDASE, PUTATIVE (AFU_ORTHOLOGUE AFUA_6G09600)-RELATED"/>
    <property type="match status" value="1"/>
</dbReference>
<dbReference type="Pfam" id="PF07687">
    <property type="entry name" value="M20_dimer"/>
    <property type="match status" value="1"/>
</dbReference>
<proteinExistence type="predicted"/>
<dbReference type="eggNOG" id="COG1473">
    <property type="taxonomic scope" value="Bacteria"/>
</dbReference>